<dbReference type="InterPro" id="IPR029052">
    <property type="entry name" value="Metallo-depent_PP-like"/>
</dbReference>
<accession>A0A6A5G4Q3</accession>
<dbReference type="PANTHER" id="PTHR11668">
    <property type="entry name" value="SERINE/THREONINE PROTEIN PHOSPHATASE"/>
    <property type="match status" value="1"/>
</dbReference>
<dbReference type="RefSeq" id="XP_003101931.2">
    <property type="nucleotide sequence ID" value="XM_003101883.2"/>
</dbReference>
<sequence length="143" mass="16302">MVTHEYPNHCGKSYCLIDTLDSIPYFDINKDFRSKSNDGCLLSSQSSKRNVDTRRLPPKTSNLLLGSDVCRRLTTSANEQELQTCCTVAKSVFAFQTSLLEVEPRSIVCGDIHRQYSDLLRIFDKNGFPLDVNILFLGERQKY</sequence>
<dbReference type="GO" id="GO:0005737">
    <property type="term" value="C:cytoplasm"/>
    <property type="evidence" value="ECO:0007669"/>
    <property type="project" value="TreeGrafter"/>
</dbReference>
<dbReference type="EMBL" id="WUAV01000006">
    <property type="protein sequence ID" value="KAF1749682.1"/>
    <property type="molecule type" value="Genomic_DNA"/>
</dbReference>
<dbReference type="Gene3D" id="3.60.21.10">
    <property type="match status" value="1"/>
</dbReference>
<dbReference type="CTD" id="9813759"/>
<dbReference type="InterPro" id="IPR050341">
    <property type="entry name" value="PP1_catalytic_subunit"/>
</dbReference>
<dbReference type="GO" id="GO:0004722">
    <property type="term" value="F:protein serine/threonine phosphatase activity"/>
    <property type="evidence" value="ECO:0007669"/>
    <property type="project" value="TreeGrafter"/>
</dbReference>
<protein>
    <recommendedName>
        <fullName evidence="3">Calcineurin-like phosphoesterase domain-containing protein</fullName>
    </recommendedName>
</protein>
<evidence type="ECO:0000313" key="2">
    <source>
        <dbReference type="Proteomes" id="UP000483820"/>
    </source>
</evidence>
<evidence type="ECO:0008006" key="3">
    <source>
        <dbReference type="Google" id="ProtNLM"/>
    </source>
</evidence>
<evidence type="ECO:0000313" key="1">
    <source>
        <dbReference type="EMBL" id="KAF1749682.1"/>
    </source>
</evidence>
<proteinExistence type="predicted"/>
<dbReference type="GO" id="GO:0005634">
    <property type="term" value="C:nucleus"/>
    <property type="evidence" value="ECO:0007669"/>
    <property type="project" value="TreeGrafter"/>
</dbReference>
<organism evidence="1 2">
    <name type="scientific">Caenorhabditis remanei</name>
    <name type="common">Caenorhabditis vulgaris</name>
    <dbReference type="NCBI Taxonomy" id="31234"/>
    <lineage>
        <taxon>Eukaryota</taxon>
        <taxon>Metazoa</taxon>
        <taxon>Ecdysozoa</taxon>
        <taxon>Nematoda</taxon>
        <taxon>Chromadorea</taxon>
        <taxon>Rhabditida</taxon>
        <taxon>Rhabditina</taxon>
        <taxon>Rhabditomorpha</taxon>
        <taxon>Rhabditoidea</taxon>
        <taxon>Rhabditidae</taxon>
        <taxon>Peloderinae</taxon>
        <taxon>Caenorhabditis</taxon>
    </lineage>
</organism>
<gene>
    <name evidence="1" type="ORF">GCK72_026150</name>
</gene>
<dbReference type="GeneID" id="9813759"/>
<name>A0A6A5G4Q3_CAERE</name>
<dbReference type="Proteomes" id="UP000483820">
    <property type="component" value="Chromosome X"/>
</dbReference>
<dbReference type="SUPFAM" id="SSF56300">
    <property type="entry name" value="Metallo-dependent phosphatases"/>
    <property type="match status" value="1"/>
</dbReference>
<dbReference type="PANTHER" id="PTHR11668:SF492">
    <property type="entry name" value="SERINE_THREONINE-PROTEIN PHOSPHATASE PP1-DELTA-RELATED"/>
    <property type="match status" value="1"/>
</dbReference>
<dbReference type="KEGG" id="crq:GCK72_026150"/>
<reference evidence="1 2" key="1">
    <citation type="submission" date="2019-12" db="EMBL/GenBank/DDBJ databases">
        <title>Chromosome-level assembly of the Caenorhabditis remanei genome.</title>
        <authorList>
            <person name="Teterina A.A."/>
            <person name="Willis J.H."/>
            <person name="Phillips P.C."/>
        </authorList>
    </citation>
    <scope>NUCLEOTIDE SEQUENCE [LARGE SCALE GENOMIC DNA]</scope>
    <source>
        <strain evidence="1 2">PX506</strain>
        <tissue evidence="1">Whole organism</tissue>
    </source>
</reference>
<dbReference type="AlphaFoldDB" id="A0A6A5G4Q3"/>
<comment type="caution">
    <text evidence="1">The sequence shown here is derived from an EMBL/GenBank/DDBJ whole genome shotgun (WGS) entry which is preliminary data.</text>
</comment>